<evidence type="ECO:0000313" key="3">
    <source>
        <dbReference type="Proteomes" id="UP000789901"/>
    </source>
</evidence>
<feature type="region of interest" description="Disordered" evidence="1">
    <location>
        <begin position="52"/>
        <end position="72"/>
    </location>
</feature>
<comment type="caution">
    <text evidence="2">The sequence shown here is derived from an EMBL/GenBank/DDBJ whole genome shotgun (WGS) entry which is preliminary data.</text>
</comment>
<sequence>MDGSEDDEIYHDEIFDNRTHQISNEDEFRRNEIHDDEICYNEVSSENIIIIDSSEDEDDNTNQDIVVEEDEE</sequence>
<protein>
    <submittedName>
        <fullName evidence="2">13091_t:CDS:1</fullName>
    </submittedName>
</protein>
<proteinExistence type="predicted"/>
<reference evidence="2 3" key="1">
    <citation type="submission" date="2021-06" db="EMBL/GenBank/DDBJ databases">
        <authorList>
            <person name="Kallberg Y."/>
            <person name="Tangrot J."/>
            <person name="Rosling A."/>
        </authorList>
    </citation>
    <scope>NUCLEOTIDE SEQUENCE [LARGE SCALE GENOMIC DNA]</scope>
    <source>
        <strain evidence="2 3">120-4 pot B 10/14</strain>
    </source>
</reference>
<dbReference type="EMBL" id="CAJVQB010126953">
    <property type="protein sequence ID" value="CAG8853623.1"/>
    <property type="molecule type" value="Genomic_DNA"/>
</dbReference>
<feature type="compositionally biased region" description="Acidic residues" evidence="1">
    <location>
        <begin position="53"/>
        <end position="72"/>
    </location>
</feature>
<gene>
    <name evidence="2" type="ORF">GMARGA_LOCUS42444</name>
</gene>
<organism evidence="2 3">
    <name type="scientific">Gigaspora margarita</name>
    <dbReference type="NCBI Taxonomy" id="4874"/>
    <lineage>
        <taxon>Eukaryota</taxon>
        <taxon>Fungi</taxon>
        <taxon>Fungi incertae sedis</taxon>
        <taxon>Mucoromycota</taxon>
        <taxon>Glomeromycotina</taxon>
        <taxon>Glomeromycetes</taxon>
        <taxon>Diversisporales</taxon>
        <taxon>Gigasporaceae</taxon>
        <taxon>Gigaspora</taxon>
    </lineage>
</organism>
<evidence type="ECO:0000256" key="1">
    <source>
        <dbReference type="SAM" id="MobiDB-lite"/>
    </source>
</evidence>
<dbReference type="Proteomes" id="UP000789901">
    <property type="component" value="Unassembled WGS sequence"/>
</dbReference>
<evidence type="ECO:0000313" key="2">
    <source>
        <dbReference type="EMBL" id="CAG8853623.1"/>
    </source>
</evidence>
<accession>A0ABN7XEC4</accession>
<feature type="non-terminal residue" evidence="2">
    <location>
        <position position="72"/>
    </location>
</feature>
<name>A0ABN7XEC4_GIGMA</name>
<keyword evidence="3" id="KW-1185">Reference proteome</keyword>